<feature type="coiled-coil region" evidence="2">
    <location>
        <begin position="53"/>
        <end position="80"/>
    </location>
</feature>
<feature type="coiled-coil region" evidence="2">
    <location>
        <begin position="371"/>
        <end position="447"/>
    </location>
</feature>
<evidence type="ECO:0000256" key="2">
    <source>
        <dbReference type="SAM" id="Coils"/>
    </source>
</evidence>
<keyword evidence="6" id="KW-1185">Reference proteome</keyword>
<evidence type="ECO:0000256" key="1">
    <source>
        <dbReference type="ARBA" id="ARBA00023054"/>
    </source>
</evidence>
<evidence type="ECO:0000259" key="4">
    <source>
        <dbReference type="Pfam" id="PF15035"/>
    </source>
</evidence>
<sequence length="1912" mass="223785">MSEYYTSDDDPVPCSSHTIAQETCFTRESSNLNSCKTRIDANVEEQRKYREVLAGLNSKVRRYRQKAAETSNQLSNLQNHSTVTVDLSRDSNSSLLLLAPCSSTSHFASAADGIAHSILSPTVLGSPLTRFDDRNRSSDLIMEQLRDEQARNNTLEEVNCMLREQSEAAVQANRSLTEDLARANEKLQQMSRERELERSSLRVRFAKNRSLLDSQHQNMLELWSCLKRFRRDMRDLRTETENDLDRQKTELVRLGNNMENIIRDAELKRRTLSLHDEKNDEALEDLLRKYEELAVRNLKTEHQYSESMRKVSELESRLVRVSEDRDCARDSLKRLQQLPEVVEARGRRARSISPNGIISSVDTVRLIRNVIQTKNDEIRKLTRRLDEADERQGETKASLERAEETEKVMKKRIGEIQSELEIVKNEKDELERKNRQMEKKISLLINEKSANEQLVCQLHDQIGSLRQSHQTSVADLMKKSRDEMQEKQKFFDAQLEERDKELKQKVDKLRGDVEKWRTENEKTKEGLRKALADNSADSRKISDLELQLSESVQREKNWEEKNNELRQIVCSKNLTVSELEDSIERLQRKMAEIESVNRELITAKETLSSEKLTLIETVTKLKTELDDVSAELDQQRSEDRELQTKITTLMNEHREYETRVSSTTTVVEELQTKLEVEKGHLAAVEAENSTFKQQLEASLKEIAQLKAERNQFVDERGQVEDELQSCVHENEKIRENLVSYEKKFEIFREEKEKNEERIACLKKEVKDLSQSLSAATEHVESLEEKMQLNEAQYKNEISRLKDERTVIGKKNKDEENIKVRETVLKLEEITKEKLVIEKTLINAEVRLAESDRIRDELTEEIKRLRNEIEERRREAMKEIKDIKGELETCQTRYDADASDWSHTKSMMADELDKCQRQLRDLLGKSDEIRRDKEVKEEELSKRIEVLEKTLTEEKTKNEQMRFTLDEREEMTRVQLKQFDKEREEWSRTVNEEEEKCMRLKNEIEELKKQVSETDVKLRSTEERLSRKDEMIASLESEVGDLEHQLEGQKASEDRLKDRVVIMEREIIDLREQNEKMKTEWKDAVTESKDSVERRSACEKEVVSLKSRLEEQENMIRQSTSIVKKLQSEKEKLEHNLTSIVSDSQNPTGIFKQRGELHRKLADRLEEEKAKTSKMNAEIESMRVENERLKKEITFVKEAMEHKSDTSQKALDDILTNYRKVENDRAGLAKEKEILSRELDAMRNRLRITETKCEEVQQKLHESESLQQTLQQRLSHFENSAKKVLSYTKPRSPTLLSPTSPTFIGLDTSSPGGFYHLRSSTSSQEISSTHHHFNEKLNEVHGGDIDITSSVEITFKYLRNRIEELEKDKKQLIATLNKLKNETNRMSDSKREAMRKVETLQKQVDDLEDARSTLESRLASSRQLMLIQEESLRSKEQERKTLKTRFVSTDLHSREKDARIISLGDKIAALNKEISAMEEKRTSTEQAQKNWEEEIVRLEKLQKETQKELEKCRTELHHLQTVNEKLMRRIDESERGFVASELRCMELEKVIAMYRKSCRNHQTGDDQERLRGNNVERSTLEHQLIVEGLQSELDLTVSKLKAMENDRDQLSRQLQEFKRNYDKSSKAVLELQHSLDEVNYENKSLRERIVVLEKVDQDTRSVERDLRKELDLLRTSSIKMTAESDDLKRRLHKSELERRELEAHRVRAERERAALKKHIETLELDKQHADEMSRKYSSEKQALDKSLTTMEKENMELYRNCSLLQAQVAELEKEQNARLSEDSLAQKRSLNNQLQRVMQEKRHIEAILDQREQAYLQKVKLYESRIMMLTDQLTSERRRRRTSAGRTTMGDSEIERLKQSPETVSSSTQRHYSSSVTPTRTHTVRTVTTHLRSHSISSTPIHPKEAPPQSGPS</sequence>
<feature type="compositionally biased region" description="Low complexity" evidence="3">
    <location>
        <begin position="1873"/>
        <end position="1889"/>
    </location>
</feature>
<feature type="coiled-coil region" evidence="2">
    <location>
        <begin position="1683"/>
        <end position="1806"/>
    </location>
</feature>
<feature type="region of interest" description="Disordered" evidence="3">
    <location>
        <begin position="1832"/>
        <end position="1912"/>
    </location>
</feature>
<dbReference type="Pfam" id="PF15035">
    <property type="entry name" value="Rootletin"/>
    <property type="match status" value="1"/>
</dbReference>
<evidence type="ECO:0000313" key="5">
    <source>
        <dbReference type="EMBL" id="MFH4975647.1"/>
    </source>
</evidence>
<comment type="caution">
    <text evidence="5">The sequence shown here is derived from an EMBL/GenBank/DDBJ whole genome shotgun (WGS) entry which is preliminary data.</text>
</comment>
<feature type="coiled-coil region" evidence="2">
    <location>
        <begin position="1459"/>
        <end position="1528"/>
    </location>
</feature>
<dbReference type="SUPFAM" id="SSF57997">
    <property type="entry name" value="Tropomyosin"/>
    <property type="match status" value="1"/>
</dbReference>
<keyword evidence="1 2" id="KW-0175">Coiled coil</keyword>
<feature type="coiled-coil region" evidence="2">
    <location>
        <begin position="1354"/>
        <end position="1423"/>
    </location>
</feature>
<dbReference type="PANTHER" id="PTHR46753">
    <property type="entry name" value="FYVE AND COILED-COIL DOMAIN-CONTAINING PROTEIN 1"/>
    <property type="match status" value="1"/>
</dbReference>
<feature type="coiled-coil region" evidence="2">
    <location>
        <begin position="1585"/>
        <end position="1654"/>
    </location>
</feature>
<feature type="coiled-coil region" evidence="2">
    <location>
        <begin position="230"/>
        <end position="303"/>
    </location>
</feature>
<feature type="coiled-coil region" evidence="2">
    <location>
        <begin position="492"/>
        <end position="803"/>
    </location>
</feature>
<feature type="compositionally biased region" description="Polar residues" evidence="3">
    <location>
        <begin position="1859"/>
        <end position="1872"/>
    </location>
</feature>
<feature type="coiled-coil region" evidence="2">
    <location>
        <begin position="840"/>
        <end position="1272"/>
    </location>
</feature>
<name>A0ABD6EG28_9BILA</name>
<evidence type="ECO:0000313" key="6">
    <source>
        <dbReference type="Proteomes" id="UP001608902"/>
    </source>
</evidence>
<dbReference type="Proteomes" id="UP001608902">
    <property type="component" value="Unassembled WGS sequence"/>
</dbReference>
<accession>A0ABD6EG28</accession>
<evidence type="ECO:0000256" key="3">
    <source>
        <dbReference type="SAM" id="MobiDB-lite"/>
    </source>
</evidence>
<organism evidence="5 6">
    <name type="scientific">Gnathostoma spinigerum</name>
    <dbReference type="NCBI Taxonomy" id="75299"/>
    <lineage>
        <taxon>Eukaryota</taxon>
        <taxon>Metazoa</taxon>
        <taxon>Ecdysozoa</taxon>
        <taxon>Nematoda</taxon>
        <taxon>Chromadorea</taxon>
        <taxon>Rhabditida</taxon>
        <taxon>Spirurina</taxon>
        <taxon>Gnathostomatomorpha</taxon>
        <taxon>Gnathostomatoidea</taxon>
        <taxon>Gnathostomatidae</taxon>
        <taxon>Gnathostoma</taxon>
    </lineage>
</organism>
<dbReference type="Gene3D" id="1.10.287.1490">
    <property type="match status" value="1"/>
</dbReference>
<feature type="domain" description="Rootletin-like coiled-coil" evidence="4">
    <location>
        <begin position="36"/>
        <end position="254"/>
    </location>
</feature>
<feature type="coiled-coil region" evidence="2">
    <location>
        <begin position="166"/>
        <end position="200"/>
    </location>
</feature>
<dbReference type="EMBL" id="JBGFUD010001033">
    <property type="protein sequence ID" value="MFH4975647.1"/>
    <property type="molecule type" value="Genomic_DNA"/>
</dbReference>
<dbReference type="InterPro" id="IPR055167">
    <property type="entry name" value="Rootletin-like_CC"/>
</dbReference>
<protein>
    <recommendedName>
        <fullName evidence="4">Rootletin-like coiled-coil domain-containing protein</fullName>
    </recommendedName>
</protein>
<proteinExistence type="predicted"/>
<dbReference type="PANTHER" id="PTHR46753:SF2">
    <property type="entry name" value="FYVE AND COILED-COIL DOMAIN-CONTAINING PROTEIN 1"/>
    <property type="match status" value="1"/>
</dbReference>
<gene>
    <name evidence="5" type="ORF">AB6A40_002356</name>
</gene>
<reference evidence="5 6" key="1">
    <citation type="submission" date="2024-08" db="EMBL/GenBank/DDBJ databases">
        <title>Gnathostoma spinigerum genome.</title>
        <authorList>
            <person name="Gonzalez-Bertolin B."/>
            <person name="Monzon S."/>
            <person name="Zaballos A."/>
            <person name="Jimenez P."/>
            <person name="Dekumyoy P."/>
            <person name="Varona S."/>
            <person name="Cuesta I."/>
            <person name="Sumanam S."/>
            <person name="Adisakwattana P."/>
            <person name="Gasser R.B."/>
            <person name="Hernandez-Gonzalez A."/>
            <person name="Young N.D."/>
            <person name="Perteguer M.J."/>
        </authorList>
    </citation>
    <scope>NUCLEOTIDE SEQUENCE [LARGE SCALE GENOMIC DNA]</scope>
    <source>
        <strain evidence="5">AL3</strain>
        <tissue evidence="5">Liver</tissue>
    </source>
</reference>